<dbReference type="GO" id="GO:0003676">
    <property type="term" value="F:nucleic acid binding"/>
    <property type="evidence" value="ECO:0007669"/>
    <property type="project" value="InterPro"/>
</dbReference>
<evidence type="ECO:0000256" key="2">
    <source>
        <dbReference type="ARBA" id="ARBA00022801"/>
    </source>
</evidence>
<name>A0A8J5UXG5_ZIZPA</name>
<dbReference type="PANTHER" id="PTHR47961:SF6">
    <property type="entry name" value="DNA-DIRECTED DNA POLYMERASE"/>
    <property type="match status" value="1"/>
</dbReference>
<dbReference type="CDD" id="cd18026">
    <property type="entry name" value="DEXHc_POLQ-like"/>
    <property type="match status" value="1"/>
</dbReference>
<dbReference type="GO" id="GO:0016787">
    <property type="term" value="F:hydrolase activity"/>
    <property type="evidence" value="ECO:0007669"/>
    <property type="project" value="UniProtKB-KW"/>
</dbReference>
<evidence type="ECO:0000313" key="8">
    <source>
        <dbReference type="Proteomes" id="UP000729402"/>
    </source>
</evidence>
<dbReference type="FunFam" id="3.40.50.300:FF:000968">
    <property type="entry name" value="Helicase and polymerase-containing protein TEBICHI"/>
    <property type="match status" value="1"/>
</dbReference>
<feature type="region of interest" description="Disordered" evidence="5">
    <location>
        <begin position="292"/>
        <end position="330"/>
    </location>
</feature>
<comment type="caution">
    <text evidence="7">The sequence shown here is derived from an EMBL/GenBank/DDBJ whole genome shotgun (WGS) entry which is preliminary data.</text>
</comment>
<evidence type="ECO:0000256" key="1">
    <source>
        <dbReference type="ARBA" id="ARBA00022741"/>
    </source>
</evidence>
<evidence type="ECO:0000313" key="7">
    <source>
        <dbReference type="EMBL" id="KAG8048422.1"/>
    </source>
</evidence>
<sequence length="721" mass="77751">MASGCSRAHIDQFFPAKKRKPLSRKDEPLSGSPSGAKGSLEGCFVRSPSAVAAGVAVAAAPLDFPRGDGDAGARRSLSAAMDVDVDHYTTTAPKDEEDVELKRLAMEFLSNYCSAIPSVMGGAGNGEEDKKQKRSASQSFLLPCSNASAKKQRVAPCGGLETIKDVSHKTPFKEKCAPYYGCSEDLEELCEGEKVSSEGFVALQQCSITPNTAQRKNGFSSAPRVGETPMSVSRNSLISPGEEFWNAAIEFADGISVLADNGSKRPECDVDDKSSCAVALCSKTLPRSGKGDFNYENTVGSNETKQMDGSSNKEESVAANSHHKNSSPLPVKHLDFIHEDEIQVSGLKIEEKGDTVAVSDKGQLKNNSFKRVDNFMDSVDDMKRSTFDLHTDFSVMIPTEGLFMSTTEGKTHSTGVGDSGSCLIKKDLDHLTHKEDNKLLPAFSNCGKLNKDYTNKFASQEVEANTPTSSIPLKDHSKLSSWLPPELCTVYMKKGISELYPWQVECLLVEGVLEKRNLVYCASTSAGKSFVAEVLMLRRILSSGKMAILVLPYVSICAEKAEHLEQLLEPLGRHVRSFYGNQGGGSLPKDTSVAVCTIEKANSLVNKLLEDGRLSELGIIVIDELHMVGDQHRGYLLELMLTKLRYAAGEGNPESSSGETSSSSSGKIDATHGLQIIDGMKDLIEKLAAKIDDVKTSIDKLAPLARVAEQLATLPSKVVAL</sequence>
<evidence type="ECO:0000259" key="6">
    <source>
        <dbReference type="PROSITE" id="PS51192"/>
    </source>
</evidence>
<feature type="region of interest" description="Disordered" evidence="5">
    <location>
        <begin position="1"/>
        <end position="39"/>
    </location>
</feature>
<dbReference type="GO" id="GO:0005524">
    <property type="term" value="F:ATP binding"/>
    <property type="evidence" value="ECO:0007669"/>
    <property type="project" value="UniProtKB-KW"/>
</dbReference>
<dbReference type="AlphaFoldDB" id="A0A8J5UXG5"/>
<dbReference type="Pfam" id="PF00270">
    <property type="entry name" value="DEAD"/>
    <property type="match status" value="1"/>
</dbReference>
<evidence type="ECO:0000256" key="3">
    <source>
        <dbReference type="ARBA" id="ARBA00022806"/>
    </source>
</evidence>
<dbReference type="PANTHER" id="PTHR47961">
    <property type="entry name" value="DNA POLYMERASE THETA, PUTATIVE (AFU_ORTHOLOGUE AFUA_1G05260)-RELATED"/>
    <property type="match status" value="1"/>
</dbReference>
<dbReference type="InterPro" id="IPR011545">
    <property type="entry name" value="DEAD/DEAH_box_helicase_dom"/>
</dbReference>
<keyword evidence="1" id="KW-0547">Nucleotide-binding</keyword>
<dbReference type="SMART" id="SM00487">
    <property type="entry name" value="DEXDc"/>
    <property type="match status" value="1"/>
</dbReference>
<keyword evidence="2" id="KW-0378">Hydrolase</keyword>
<protein>
    <recommendedName>
        <fullName evidence="6">Helicase ATP-binding domain-containing protein</fullName>
    </recommendedName>
</protein>
<keyword evidence="8" id="KW-1185">Reference proteome</keyword>
<dbReference type="PROSITE" id="PS51192">
    <property type="entry name" value="HELICASE_ATP_BIND_1"/>
    <property type="match status" value="1"/>
</dbReference>
<accession>A0A8J5UXG5</accession>
<keyword evidence="4" id="KW-0067">ATP-binding</keyword>
<reference evidence="7" key="1">
    <citation type="journal article" date="2021" name="bioRxiv">
        <title>Whole Genome Assembly and Annotation of Northern Wild Rice, Zizania palustris L., Supports a Whole Genome Duplication in the Zizania Genus.</title>
        <authorList>
            <person name="Haas M."/>
            <person name="Kono T."/>
            <person name="Macchietto M."/>
            <person name="Millas R."/>
            <person name="McGilp L."/>
            <person name="Shao M."/>
            <person name="Duquette J."/>
            <person name="Hirsch C.N."/>
            <person name="Kimball J."/>
        </authorList>
    </citation>
    <scope>NUCLEOTIDE SEQUENCE</scope>
    <source>
        <tissue evidence="7">Fresh leaf tissue</tissue>
    </source>
</reference>
<dbReference type="EMBL" id="JAAALK010000289">
    <property type="protein sequence ID" value="KAG8048422.1"/>
    <property type="molecule type" value="Genomic_DNA"/>
</dbReference>
<dbReference type="GO" id="GO:0004386">
    <property type="term" value="F:helicase activity"/>
    <property type="evidence" value="ECO:0007669"/>
    <property type="project" value="UniProtKB-KW"/>
</dbReference>
<dbReference type="InterPro" id="IPR050474">
    <property type="entry name" value="Hel308_SKI2-like"/>
</dbReference>
<dbReference type="InterPro" id="IPR014001">
    <property type="entry name" value="Helicase_ATP-bd"/>
</dbReference>
<keyword evidence="3" id="KW-0347">Helicase</keyword>
<proteinExistence type="predicted"/>
<dbReference type="Proteomes" id="UP000729402">
    <property type="component" value="Unassembled WGS sequence"/>
</dbReference>
<organism evidence="7 8">
    <name type="scientific">Zizania palustris</name>
    <name type="common">Northern wild rice</name>
    <dbReference type="NCBI Taxonomy" id="103762"/>
    <lineage>
        <taxon>Eukaryota</taxon>
        <taxon>Viridiplantae</taxon>
        <taxon>Streptophyta</taxon>
        <taxon>Embryophyta</taxon>
        <taxon>Tracheophyta</taxon>
        <taxon>Spermatophyta</taxon>
        <taxon>Magnoliopsida</taxon>
        <taxon>Liliopsida</taxon>
        <taxon>Poales</taxon>
        <taxon>Poaceae</taxon>
        <taxon>BOP clade</taxon>
        <taxon>Oryzoideae</taxon>
        <taxon>Oryzeae</taxon>
        <taxon>Zizaniinae</taxon>
        <taxon>Zizania</taxon>
    </lineage>
</organism>
<feature type="domain" description="Helicase ATP-binding" evidence="6">
    <location>
        <begin position="509"/>
        <end position="642"/>
    </location>
</feature>
<reference evidence="7" key="2">
    <citation type="submission" date="2021-02" db="EMBL/GenBank/DDBJ databases">
        <authorList>
            <person name="Kimball J.A."/>
            <person name="Haas M.W."/>
            <person name="Macchietto M."/>
            <person name="Kono T."/>
            <person name="Duquette J."/>
            <person name="Shao M."/>
        </authorList>
    </citation>
    <scope>NUCLEOTIDE SEQUENCE</scope>
    <source>
        <tissue evidence="7">Fresh leaf tissue</tissue>
    </source>
</reference>
<feature type="compositionally biased region" description="Polar residues" evidence="5">
    <location>
        <begin position="295"/>
        <end position="310"/>
    </location>
</feature>
<gene>
    <name evidence="7" type="ORF">GUJ93_ZPchr0009g976</name>
</gene>
<evidence type="ECO:0000256" key="5">
    <source>
        <dbReference type="SAM" id="MobiDB-lite"/>
    </source>
</evidence>
<dbReference type="OrthoDB" id="2320933at2759"/>
<evidence type="ECO:0000256" key="4">
    <source>
        <dbReference type="ARBA" id="ARBA00022840"/>
    </source>
</evidence>